<dbReference type="Proteomes" id="UP000692954">
    <property type="component" value="Unassembled WGS sequence"/>
</dbReference>
<feature type="region of interest" description="Disordered" evidence="1">
    <location>
        <begin position="481"/>
        <end position="524"/>
    </location>
</feature>
<gene>
    <name evidence="2" type="ORF">PSON_ATCC_30995.1.T0240092</name>
</gene>
<dbReference type="EMBL" id="CAJJDN010000024">
    <property type="protein sequence ID" value="CAD8068318.1"/>
    <property type="molecule type" value="Genomic_DNA"/>
</dbReference>
<evidence type="ECO:0000256" key="1">
    <source>
        <dbReference type="SAM" id="MobiDB-lite"/>
    </source>
</evidence>
<organism evidence="2 3">
    <name type="scientific">Paramecium sonneborni</name>
    <dbReference type="NCBI Taxonomy" id="65129"/>
    <lineage>
        <taxon>Eukaryota</taxon>
        <taxon>Sar</taxon>
        <taxon>Alveolata</taxon>
        <taxon>Ciliophora</taxon>
        <taxon>Intramacronucleata</taxon>
        <taxon>Oligohymenophorea</taxon>
        <taxon>Peniculida</taxon>
        <taxon>Parameciidae</taxon>
        <taxon>Paramecium</taxon>
    </lineage>
</organism>
<reference evidence="2" key="1">
    <citation type="submission" date="2021-01" db="EMBL/GenBank/DDBJ databases">
        <authorList>
            <consortium name="Genoscope - CEA"/>
            <person name="William W."/>
        </authorList>
    </citation>
    <scope>NUCLEOTIDE SEQUENCE</scope>
</reference>
<feature type="region of interest" description="Disordered" evidence="1">
    <location>
        <begin position="15"/>
        <end position="47"/>
    </location>
</feature>
<sequence>MTNIIEESMIINRLTSPQKLNNPNQSPLRLTPIQPNSHKHSSRQSSKANLLDIHNHKNNDHQQDSDNVINPMSSQVDLTQDDAKENELELDVKQVLTEINDQQTSSYQNLDEIQTENQTQQPQLLVVKNTNTIQHQIQKHKQIILKNTQIANTIQNLHDKKILQQVEKEEVPQELNQIKKLDKSMIENLKEIYLFYSKQAITTNKYNTFDKLQQLSSIMILQKFMFFCKDFQLIDLEITQELILKLGGKMDELTFKKKKNQFKFNHKKNFIVTKFNLVEVYKKNANPQMELSNENFQIVIIKLAQLIFPNQNELFYEYLSLNNPKEYRKKMQIIGKPFNSKEQNEVLTQEKLYERKIYLPPKPKLRVESVKKERKSLELQFPKVNLTTRCKKKNKLNETVDKEGSGINWDDLDDLQQHFDPKKFILEQDLSDKEDDYYLQEYSKHGYSLKKKIQDQMMNQKELQMKIPQISIYSNILSSNHKIENKPNNNMLTSGNTRPSNNKSFDLQDNSQRKKSIGLSPQNIEQTSLEKQNQIYRAFLNQQSYRERMVNKKKLILI</sequence>
<evidence type="ECO:0000313" key="2">
    <source>
        <dbReference type="EMBL" id="CAD8068318.1"/>
    </source>
</evidence>
<evidence type="ECO:0000313" key="3">
    <source>
        <dbReference type="Proteomes" id="UP000692954"/>
    </source>
</evidence>
<name>A0A8S1LJD9_9CILI</name>
<comment type="caution">
    <text evidence="2">The sequence shown here is derived from an EMBL/GenBank/DDBJ whole genome shotgun (WGS) entry which is preliminary data.</text>
</comment>
<dbReference type="OrthoDB" id="313045at2759"/>
<proteinExistence type="predicted"/>
<keyword evidence="3" id="KW-1185">Reference proteome</keyword>
<protein>
    <submittedName>
        <fullName evidence="2">Uncharacterized protein</fullName>
    </submittedName>
</protein>
<feature type="compositionally biased region" description="Polar residues" evidence="1">
    <location>
        <begin position="15"/>
        <end position="36"/>
    </location>
</feature>
<dbReference type="AlphaFoldDB" id="A0A8S1LJD9"/>
<accession>A0A8S1LJD9</accession>
<feature type="compositionally biased region" description="Polar residues" evidence="1">
    <location>
        <begin position="481"/>
        <end position="510"/>
    </location>
</feature>